<feature type="domain" description="Dyp-type peroxidase N-terminal" evidence="10">
    <location>
        <begin position="57"/>
        <end position="199"/>
    </location>
</feature>
<proteinExistence type="inferred from homology"/>
<comment type="cofactor">
    <cofactor evidence="1">
        <name>heme b</name>
        <dbReference type="ChEBI" id="CHEBI:60344"/>
    </cofactor>
</comment>
<keyword evidence="13" id="KW-1185">Reference proteome</keyword>
<dbReference type="GO" id="GO:0005829">
    <property type="term" value="C:cytosol"/>
    <property type="evidence" value="ECO:0007669"/>
    <property type="project" value="TreeGrafter"/>
</dbReference>
<dbReference type="NCBIfam" id="TIGR01413">
    <property type="entry name" value="Dyp_perox_fam"/>
    <property type="match status" value="1"/>
</dbReference>
<reference evidence="12 13" key="1">
    <citation type="submission" date="2020-08" db="EMBL/GenBank/DDBJ databases">
        <title>A Genomic Blueprint of the Chicken Gut Microbiome.</title>
        <authorList>
            <person name="Gilroy R."/>
            <person name="Ravi A."/>
            <person name="Getino M."/>
            <person name="Pursley I."/>
            <person name="Horton D.L."/>
            <person name="Alikhan N.-F."/>
            <person name="Baker D."/>
            <person name="Gharbi K."/>
            <person name="Hall N."/>
            <person name="Watson M."/>
            <person name="Adriaenssens E.M."/>
            <person name="Foster-Nyarko E."/>
            <person name="Jarju S."/>
            <person name="Secka A."/>
            <person name="Antonio M."/>
            <person name="Oren A."/>
            <person name="Chaudhuri R."/>
            <person name="La Ragione R.M."/>
            <person name="Hildebrand F."/>
            <person name="Pallen M.J."/>
        </authorList>
    </citation>
    <scope>NUCLEOTIDE SEQUENCE [LARGE SCALE GENOMIC DNA]</scope>
    <source>
        <strain evidence="12 13">Sa1YVA5</strain>
    </source>
</reference>
<keyword evidence="7" id="KW-0408">Iron</keyword>
<evidence type="ECO:0000259" key="10">
    <source>
        <dbReference type="Pfam" id="PF04261"/>
    </source>
</evidence>
<protein>
    <submittedName>
        <fullName evidence="12">Dyp-type peroxidase</fullName>
    </submittedName>
</protein>
<evidence type="ECO:0000256" key="3">
    <source>
        <dbReference type="ARBA" id="ARBA00022617"/>
    </source>
</evidence>
<evidence type="ECO:0000313" key="12">
    <source>
        <dbReference type="EMBL" id="MBD8030288.1"/>
    </source>
</evidence>
<evidence type="ECO:0000256" key="9">
    <source>
        <dbReference type="SAM" id="SignalP"/>
    </source>
</evidence>
<dbReference type="GO" id="GO:0020037">
    <property type="term" value="F:heme binding"/>
    <property type="evidence" value="ECO:0007669"/>
    <property type="project" value="InterPro"/>
</dbReference>
<evidence type="ECO:0000259" key="11">
    <source>
        <dbReference type="Pfam" id="PF20628"/>
    </source>
</evidence>
<dbReference type="SUPFAM" id="SSF54909">
    <property type="entry name" value="Dimeric alpha+beta barrel"/>
    <property type="match status" value="1"/>
</dbReference>
<dbReference type="InterPro" id="IPR006314">
    <property type="entry name" value="Dyp_peroxidase"/>
</dbReference>
<organism evidence="12 13">
    <name type="scientific">Corynebacterium gallinarum</name>
    <dbReference type="NCBI Taxonomy" id="2762214"/>
    <lineage>
        <taxon>Bacteria</taxon>
        <taxon>Bacillati</taxon>
        <taxon>Actinomycetota</taxon>
        <taxon>Actinomycetes</taxon>
        <taxon>Mycobacteriales</taxon>
        <taxon>Corynebacteriaceae</taxon>
        <taxon>Corynebacterium</taxon>
    </lineage>
</organism>
<evidence type="ECO:0000256" key="4">
    <source>
        <dbReference type="ARBA" id="ARBA00022723"/>
    </source>
</evidence>
<dbReference type="PROSITE" id="PS51318">
    <property type="entry name" value="TAT"/>
    <property type="match status" value="1"/>
</dbReference>
<keyword evidence="2 12" id="KW-0575">Peroxidase</keyword>
<dbReference type="AlphaFoldDB" id="A0A8I0LFP3"/>
<dbReference type="InterPro" id="IPR048328">
    <property type="entry name" value="Dyp_perox_C"/>
</dbReference>
<dbReference type="PANTHER" id="PTHR30521:SF4">
    <property type="entry name" value="DEFERROCHELATASE"/>
    <property type="match status" value="1"/>
</dbReference>
<dbReference type="InterPro" id="IPR048327">
    <property type="entry name" value="Dyp_perox_N"/>
</dbReference>
<evidence type="ECO:0000256" key="1">
    <source>
        <dbReference type="ARBA" id="ARBA00001970"/>
    </source>
</evidence>
<dbReference type="PROSITE" id="PS51404">
    <property type="entry name" value="DYP_PEROXIDASE"/>
    <property type="match status" value="1"/>
</dbReference>
<evidence type="ECO:0000313" key="13">
    <source>
        <dbReference type="Proteomes" id="UP000650224"/>
    </source>
</evidence>
<evidence type="ECO:0000256" key="8">
    <source>
        <dbReference type="ARBA" id="ARBA00025737"/>
    </source>
</evidence>
<accession>A0A8I0LFP3</accession>
<keyword evidence="3" id="KW-0349">Heme</keyword>
<feature type="signal peptide" evidence="9">
    <location>
        <begin position="1"/>
        <end position="21"/>
    </location>
</feature>
<dbReference type="PROSITE" id="PS51257">
    <property type="entry name" value="PROKAR_LIPOPROTEIN"/>
    <property type="match status" value="1"/>
</dbReference>
<dbReference type="InterPro" id="IPR006311">
    <property type="entry name" value="TAT_signal"/>
</dbReference>
<dbReference type="Pfam" id="PF04261">
    <property type="entry name" value="Dyp_perox_N"/>
    <property type="match status" value="1"/>
</dbReference>
<evidence type="ECO:0000256" key="7">
    <source>
        <dbReference type="ARBA" id="ARBA00023004"/>
    </source>
</evidence>
<gene>
    <name evidence="12" type="ORF">H9627_08155</name>
</gene>
<evidence type="ECO:0000256" key="2">
    <source>
        <dbReference type="ARBA" id="ARBA00022559"/>
    </source>
</evidence>
<comment type="caution">
    <text evidence="12">The sequence shown here is derived from an EMBL/GenBank/DDBJ whole genome shotgun (WGS) entry which is preliminary data.</text>
</comment>
<dbReference type="GO" id="GO:0046872">
    <property type="term" value="F:metal ion binding"/>
    <property type="evidence" value="ECO:0007669"/>
    <property type="project" value="UniProtKB-KW"/>
</dbReference>
<dbReference type="EMBL" id="JACSPR010000005">
    <property type="protein sequence ID" value="MBD8030288.1"/>
    <property type="molecule type" value="Genomic_DNA"/>
</dbReference>
<dbReference type="InterPro" id="IPR011008">
    <property type="entry name" value="Dimeric_a/b-barrel"/>
</dbReference>
<dbReference type="Proteomes" id="UP000650224">
    <property type="component" value="Unassembled WGS sequence"/>
</dbReference>
<comment type="similarity">
    <text evidence="8">Belongs to the DyP-type peroxidase family.</text>
</comment>
<keyword evidence="6" id="KW-0560">Oxidoreductase</keyword>
<dbReference type="GO" id="GO:0004601">
    <property type="term" value="F:peroxidase activity"/>
    <property type="evidence" value="ECO:0007669"/>
    <property type="project" value="UniProtKB-KW"/>
</dbReference>
<sequence length="411" mass="44828">MVTRRGFLTGAGVIAGGSALAACAPAAQTTGAADGTSTSIDQVNLAVQTVPFDGRHQAGIATPHQAGLNLVAFTIRPGVDRDGITRLMRLWTEDARRLCAGQTPLGSLEPELTVNPANLTITCGFGSRLFDIAGIADQRPDWLHPIPAFQRDQLDDKWGEADLVLQVCSDDPVTLSHATRHMIRAGVDYVGTRWFQSGFLNANGVLDKKATPRNLFGQKDGTVNPRTDEEIQQAAWIEEGPDWAIDGSVMVVRRIAMNLDTWEILDRTSREVSVGRTLDTGAPLTGTDEFDDPDYTATDSYGLPVIDPVSHMARSKPAEGHPEQVILRRPYNYDLEPDPTSEELSNAGLVFICFQKNPDLQFTPIQQRLDEADRLNQWITHIGSAVFFMPPGTDPDDPGKDEFWGAGLLQA</sequence>
<keyword evidence="4" id="KW-0479">Metal-binding</keyword>
<dbReference type="PANTHER" id="PTHR30521">
    <property type="entry name" value="DEFERROCHELATASE/PEROXIDASE"/>
    <property type="match status" value="1"/>
</dbReference>
<evidence type="ECO:0000256" key="5">
    <source>
        <dbReference type="ARBA" id="ARBA00022729"/>
    </source>
</evidence>
<name>A0A8I0LFP3_9CORY</name>
<dbReference type="Pfam" id="PF20628">
    <property type="entry name" value="Dyp_perox_C"/>
    <property type="match status" value="1"/>
</dbReference>
<feature type="chain" id="PRO_5034339691" evidence="9">
    <location>
        <begin position="22"/>
        <end position="411"/>
    </location>
</feature>
<dbReference type="RefSeq" id="WP_191733518.1">
    <property type="nucleotide sequence ID" value="NZ_JACSPR010000005.1"/>
</dbReference>
<feature type="domain" description="Dyp-type peroxidase C-terminal" evidence="11">
    <location>
        <begin position="211"/>
        <end position="392"/>
    </location>
</feature>
<keyword evidence="5 9" id="KW-0732">Signal</keyword>
<evidence type="ECO:0000256" key="6">
    <source>
        <dbReference type="ARBA" id="ARBA00023002"/>
    </source>
</evidence>